<comment type="caution">
    <text evidence="10">The sequence shown here is derived from an EMBL/GenBank/DDBJ whole genome shotgun (WGS) entry which is preliminary data.</text>
</comment>
<dbReference type="InterPro" id="IPR037128">
    <property type="entry name" value="Quinolinate_PRibosylTase_N_sf"/>
</dbReference>
<dbReference type="PIRSF" id="PIRSF000484">
    <property type="entry name" value="NAPRT"/>
    <property type="match status" value="1"/>
</dbReference>
<protein>
    <recommendedName>
        <fullName evidence="2">nicotinate phosphoribosyltransferase</fullName>
        <ecNumber evidence="2">6.3.4.21</ecNumber>
    </recommendedName>
</protein>
<dbReference type="EC" id="6.3.4.21" evidence="2"/>
<keyword evidence="6 10" id="KW-0808">Transferase</keyword>
<comment type="pathway">
    <text evidence="1">Cofactor biosynthesis; NAD(+) biosynthesis; nicotinate D-ribonucleotide from nicotinate: step 1/1.</text>
</comment>
<name>A0A7C4AK64_9BACT</name>
<dbReference type="Pfam" id="PF01729">
    <property type="entry name" value="QRPTase_C"/>
    <property type="match status" value="1"/>
</dbReference>
<evidence type="ECO:0000256" key="6">
    <source>
        <dbReference type="ARBA" id="ARBA00022679"/>
    </source>
</evidence>
<dbReference type="InterPro" id="IPR035809">
    <property type="entry name" value="NAPRTase_arc-type"/>
</dbReference>
<accession>A0A7C4AK64</accession>
<keyword evidence="5" id="KW-0662">Pyridine nucleotide biosynthesis</keyword>
<evidence type="ECO:0000256" key="1">
    <source>
        <dbReference type="ARBA" id="ARBA00004952"/>
    </source>
</evidence>
<feature type="domain" description="Quinolinate phosphoribosyl transferase C-terminal" evidence="8">
    <location>
        <begin position="113"/>
        <end position="301"/>
    </location>
</feature>
<dbReference type="Gene3D" id="3.90.1170.20">
    <property type="entry name" value="Quinolinate phosphoribosyl transferase, N-terminal domain"/>
    <property type="match status" value="1"/>
</dbReference>
<dbReference type="InterPro" id="IPR053190">
    <property type="entry name" value="NAPRTase-like"/>
</dbReference>
<dbReference type="CDD" id="cd01571">
    <property type="entry name" value="NAPRTase_B"/>
    <property type="match status" value="1"/>
</dbReference>
<dbReference type="UniPathway" id="UPA00253">
    <property type="reaction ID" value="UER00457"/>
</dbReference>
<dbReference type="InterPro" id="IPR013785">
    <property type="entry name" value="Aldolase_TIM"/>
</dbReference>
<evidence type="ECO:0000256" key="3">
    <source>
        <dbReference type="ARBA" id="ARBA00022553"/>
    </source>
</evidence>
<evidence type="ECO:0000256" key="7">
    <source>
        <dbReference type="ARBA" id="ARBA00048668"/>
    </source>
</evidence>
<evidence type="ECO:0000259" key="8">
    <source>
        <dbReference type="Pfam" id="PF01729"/>
    </source>
</evidence>
<dbReference type="PANTHER" id="PTHR43202:SF1">
    <property type="entry name" value="NICOTINATE PHOSPHORIBOSYLTRANSFERASE"/>
    <property type="match status" value="1"/>
</dbReference>
<dbReference type="InterPro" id="IPR007229">
    <property type="entry name" value="Nic_PRibTrfase-Fam"/>
</dbReference>
<keyword evidence="4 10" id="KW-0436">Ligase</keyword>
<proteinExistence type="predicted"/>
<dbReference type="InterPro" id="IPR022412">
    <property type="entry name" value="Quinolinate_PRibosylTrfase_N"/>
</dbReference>
<evidence type="ECO:0000256" key="4">
    <source>
        <dbReference type="ARBA" id="ARBA00022598"/>
    </source>
</evidence>
<dbReference type="GO" id="GO:0009435">
    <property type="term" value="P:NAD+ biosynthetic process"/>
    <property type="evidence" value="ECO:0007669"/>
    <property type="project" value="UniProtKB-UniPathway"/>
</dbReference>
<evidence type="ECO:0000259" key="9">
    <source>
        <dbReference type="Pfam" id="PF02749"/>
    </source>
</evidence>
<feature type="domain" description="Quinolinate phosphoribosyl transferase N-terminal" evidence="9">
    <location>
        <begin position="17"/>
        <end position="110"/>
    </location>
</feature>
<dbReference type="SUPFAM" id="SSF51690">
    <property type="entry name" value="Nicotinate/Quinolinate PRTase C-terminal domain-like"/>
    <property type="match status" value="1"/>
</dbReference>
<dbReference type="EMBL" id="DTHO01000070">
    <property type="protein sequence ID" value="HGH00102.1"/>
    <property type="molecule type" value="Genomic_DNA"/>
</dbReference>
<dbReference type="Gene3D" id="3.20.20.70">
    <property type="entry name" value="Aldolase class I"/>
    <property type="match status" value="1"/>
</dbReference>
<dbReference type="Pfam" id="PF02749">
    <property type="entry name" value="QRPTase_N"/>
    <property type="match status" value="1"/>
</dbReference>
<reference evidence="10" key="1">
    <citation type="journal article" date="2020" name="mSystems">
        <title>Genome- and Community-Level Interaction Insights into Carbon Utilization and Element Cycling Functions of Hydrothermarchaeota in Hydrothermal Sediment.</title>
        <authorList>
            <person name="Zhou Z."/>
            <person name="Liu Y."/>
            <person name="Xu W."/>
            <person name="Pan J."/>
            <person name="Luo Z.H."/>
            <person name="Li M."/>
        </authorList>
    </citation>
    <scope>NUCLEOTIDE SEQUENCE [LARGE SCALE GENOMIC DNA]</scope>
    <source>
        <strain evidence="10">SpSt-788</strain>
    </source>
</reference>
<dbReference type="SUPFAM" id="SSF54675">
    <property type="entry name" value="Nicotinate/Quinolinate PRTase N-terminal domain-like"/>
    <property type="match status" value="1"/>
</dbReference>
<keyword evidence="3" id="KW-0597">Phosphoprotein</keyword>
<evidence type="ECO:0000313" key="10">
    <source>
        <dbReference type="EMBL" id="HGH00102.1"/>
    </source>
</evidence>
<organism evidence="10">
    <name type="scientific">Thermodesulfovibrio aggregans</name>
    <dbReference type="NCBI Taxonomy" id="86166"/>
    <lineage>
        <taxon>Bacteria</taxon>
        <taxon>Pseudomonadati</taxon>
        <taxon>Nitrospirota</taxon>
        <taxon>Thermodesulfovibrionia</taxon>
        <taxon>Thermodesulfovibrionales</taxon>
        <taxon>Thermodesulfovibrionaceae</taxon>
        <taxon>Thermodesulfovibrio</taxon>
    </lineage>
</organism>
<dbReference type="PANTHER" id="PTHR43202">
    <property type="entry name" value="NICOTINATE-NUCLEOTIDE PYROPHOSPHORYLASE"/>
    <property type="match status" value="1"/>
</dbReference>
<sequence length="382" mass="42830">MFHIANYDEIIKGKVTDVYFERTLKILKQKGINPSVKAEVVAKSFPAEWRWAVFAGLHEALELLKNLPVKVRAIPEGSIFYPFEPVIEIEGRYQDFCIYETALLGFLCQATGIATKAARLRRLAQDKIIISFGARRMHPAIAPMIERAAYIGGCDGVATVIAAELTGLKPSGTMPHALILCMGSTVDAARAFDEVIEKDVPRIVLIDTFQDEKFECINVAMAMGEKIFGVRFDTPSSRKGNFYQLLKECRWELDIRGFKNIKIFVSGGIDEEHILQLNEVVDGYGIGTAISNAPTIDFSLDIVEIEGRQIAKRGKLSGSKKVFRCNKCLKGEVVFYNEELELKECSCGGMFQEILKPVNYDEIPTVHEIRTKVLEQIRNIIL</sequence>
<dbReference type="InterPro" id="IPR036068">
    <property type="entry name" value="Nicotinate_pribotase-like_C"/>
</dbReference>
<dbReference type="InterPro" id="IPR002638">
    <property type="entry name" value="Quinolinate_PRibosylTrfase_C"/>
</dbReference>
<keyword evidence="10" id="KW-0328">Glycosyltransferase</keyword>
<dbReference type="GO" id="GO:0004516">
    <property type="term" value="F:nicotinate phosphoribosyltransferase activity"/>
    <property type="evidence" value="ECO:0007669"/>
    <property type="project" value="UniProtKB-EC"/>
</dbReference>
<evidence type="ECO:0000256" key="2">
    <source>
        <dbReference type="ARBA" id="ARBA00013236"/>
    </source>
</evidence>
<dbReference type="GO" id="GO:0004514">
    <property type="term" value="F:nicotinate-nucleotide diphosphorylase (carboxylating) activity"/>
    <property type="evidence" value="ECO:0007669"/>
    <property type="project" value="InterPro"/>
</dbReference>
<evidence type="ECO:0000256" key="5">
    <source>
        <dbReference type="ARBA" id="ARBA00022642"/>
    </source>
</evidence>
<comment type="catalytic activity">
    <reaction evidence="7">
        <text>5-phospho-alpha-D-ribose 1-diphosphate + nicotinate + ATP + H2O = nicotinate beta-D-ribonucleotide + ADP + phosphate + diphosphate</text>
        <dbReference type="Rhea" id="RHEA:36163"/>
        <dbReference type="ChEBI" id="CHEBI:15377"/>
        <dbReference type="ChEBI" id="CHEBI:30616"/>
        <dbReference type="ChEBI" id="CHEBI:32544"/>
        <dbReference type="ChEBI" id="CHEBI:33019"/>
        <dbReference type="ChEBI" id="CHEBI:43474"/>
        <dbReference type="ChEBI" id="CHEBI:57502"/>
        <dbReference type="ChEBI" id="CHEBI:58017"/>
        <dbReference type="ChEBI" id="CHEBI:456216"/>
        <dbReference type="EC" id="6.3.4.21"/>
    </reaction>
</comment>
<dbReference type="NCBIfam" id="NF006415">
    <property type="entry name" value="PRK08662.1"/>
    <property type="match status" value="1"/>
</dbReference>
<gene>
    <name evidence="10" type="ORF">ENV75_06630</name>
</gene>
<dbReference type="AlphaFoldDB" id="A0A7C4AK64"/>